<gene>
    <name evidence="1" type="ORF">EUGRSUZ_K02395</name>
</gene>
<evidence type="ECO:0000313" key="1">
    <source>
        <dbReference type="EMBL" id="KCW48755.1"/>
    </source>
</evidence>
<sequence length="96" mass="11505">MEENNRDAYTTMHPQLLELYLSFCPSQILMLFHHRSKLFSSSLFRRTRTPENDVVHESRTRKASRCCGGEHFVRLQFPFRKERCRRSHLPGTMEFS</sequence>
<accession>A0A059A5W7</accession>
<dbReference type="EMBL" id="KK198763">
    <property type="protein sequence ID" value="KCW48755.1"/>
    <property type="molecule type" value="Genomic_DNA"/>
</dbReference>
<dbReference type="Gramene" id="KCW48755">
    <property type="protein sequence ID" value="KCW48755"/>
    <property type="gene ID" value="EUGRSUZ_K02395"/>
</dbReference>
<dbReference type="InParanoid" id="A0A059A5W7"/>
<protein>
    <submittedName>
        <fullName evidence="1">Uncharacterized protein</fullName>
    </submittedName>
</protein>
<reference evidence="1" key="1">
    <citation type="submission" date="2013-07" db="EMBL/GenBank/DDBJ databases">
        <title>The genome of Eucalyptus grandis.</title>
        <authorList>
            <person name="Schmutz J."/>
            <person name="Hayes R."/>
            <person name="Myburg A."/>
            <person name="Tuskan G."/>
            <person name="Grattapaglia D."/>
            <person name="Rokhsar D.S."/>
        </authorList>
    </citation>
    <scope>NUCLEOTIDE SEQUENCE</scope>
    <source>
        <tissue evidence="1">Leaf extractions</tissue>
    </source>
</reference>
<organism evidence="1">
    <name type="scientific">Eucalyptus grandis</name>
    <name type="common">Flooded gum</name>
    <dbReference type="NCBI Taxonomy" id="71139"/>
    <lineage>
        <taxon>Eukaryota</taxon>
        <taxon>Viridiplantae</taxon>
        <taxon>Streptophyta</taxon>
        <taxon>Embryophyta</taxon>
        <taxon>Tracheophyta</taxon>
        <taxon>Spermatophyta</taxon>
        <taxon>Magnoliopsida</taxon>
        <taxon>eudicotyledons</taxon>
        <taxon>Gunneridae</taxon>
        <taxon>Pentapetalae</taxon>
        <taxon>rosids</taxon>
        <taxon>malvids</taxon>
        <taxon>Myrtales</taxon>
        <taxon>Myrtaceae</taxon>
        <taxon>Myrtoideae</taxon>
        <taxon>Eucalypteae</taxon>
        <taxon>Eucalyptus</taxon>
    </lineage>
</organism>
<name>A0A059A5W7_EUCGR</name>
<proteinExistence type="predicted"/>
<dbReference type="AlphaFoldDB" id="A0A059A5W7"/>